<dbReference type="EMBL" id="JACCKA010000054">
    <property type="protein sequence ID" value="NZA26417.1"/>
    <property type="molecule type" value="Genomic_DNA"/>
</dbReference>
<protein>
    <submittedName>
        <fullName evidence="2">Uncharacterized protein</fullName>
    </submittedName>
</protein>
<keyword evidence="3" id="KW-1185">Reference proteome</keyword>
<comment type="caution">
    <text evidence="2">The sequence shown here is derived from an EMBL/GenBank/DDBJ whole genome shotgun (WGS) entry which is preliminary data.</text>
</comment>
<gene>
    <name evidence="2" type="ORF">H0E84_08460</name>
</gene>
<dbReference type="AlphaFoldDB" id="A0A853JCQ8"/>
<evidence type="ECO:0000256" key="1">
    <source>
        <dbReference type="SAM" id="MobiDB-lite"/>
    </source>
</evidence>
<proteinExistence type="predicted"/>
<dbReference type="Proteomes" id="UP000578091">
    <property type="component" value="Unassembled WGS sequence"/>
</dbReference>
<organism evidence="2 3">
    <name type="scientific">Luteimonas salinisoli</name>
    <dbReference type="NCBI Taxonomy" id="2752307"/>
    <lineage>
        <taxon>Bacteria</taxon>
        <taxon>Pseudomonadati</taxon>
        <taxon>Pseudomonadota</taxon>
        <taxon>Gammaproteobacteria</taxon>
        <taxon>Lysobacterales</taxon>
        <taxon>Lysobacteraceae</taxon>
        <taxon>Luteimonas</taxon>
    </lineage>
</organism>
<feature type="region of interest" description="Disordered" evidence="1">
    <location>
        <begin position="1"/>
        <end position="71"/>
    </location>
</feature>
<accession>A0A853JCQ8</accession>
<feature type="compositionally biased region" description="Acidic residues" evidence="1">
    <location>
        <begin position="41"/>
        <end position="50"/>
    </location>
</feature>
<sequence length="71" mass="7178">MMGDGRSDQAAPEDEPRDEGAAGEEPTQEDGPVSQKGGRDDDGEAREDAEDIRRKAPTGLPGAAGGGLIGG</sequence>
<evidence type="ECO:0000313" key="2">
    <source>
        <dbReference type="EMBL" id="NZA26417.1"/>
    </source>
</evidence>
<feature type="compositionally biased region" description="Gly residues" evidence="1">
    <location>
        <begin position="62"/>
        <end position="71"/>
    </location>
</feature>
<reference evidence="2 3" key="1">
    <citation type="submission" date="2020-07" db="EMBL/GenBank/DDBJ databases">
        <title>Luteimonas sp. SJ-92.</title>
        <authorList>
            <person name="Huang X.-X."/>
            <person name="Xu L."/>
            <person name="Sun J.-Q."/>
        </authorList>
    </citation>
    <scope>NUCLEOTIDE SEQUENCE [LARGE SCALE GENOMIC DNA]</scope>
    <source>
        <strain evidence="2 3">SJ-92</strain>
    </source>
</reference>
<evidence type="ECO:0000313" key="3">
    <source>
        <dbReference type="Proteomes" id="UP000578091"/>
    </source>
</evidence>
<dbReference type="RefSeq" id="WP_180678207.1">
    <property type="nucleotide sequence ID" value="NZ_JACCKA010000054.1"/>
</dbReference>
<name>A0A853JCQ8_9GAMM</name>